<reference evidence="9 10" key="1">
    <citation type="submission" date="2018-08" db="EMBL/GenBank/DDBJ databases">
        <title>Parvularcula sp. SM1705, isolated from surface water of the South Sea China.</title>
        <authorList>
            <person name="Sun L."/>
        </authorList>
    </citation>
    <scope>NUCLEOTIDE SEQUENCE [LARGE SCALE GENOMIC DNA]</scope>
    <source>
        <strain evidence="9 10">SM1705</strain>
    </source>
</reference>
<feature type="binding site" evidence="8">
    <location>
        <begin position="180"/>
        <end position="182"/>
    </location>
    <ligand>
        <name>beta-D-galactose</name>
        <dbReference type="ChEBI" id="CHEBI:27667"/>
    </ligand>
</feature>
<dbReference type="InterPro" id="IPR047215">
    <property type="entry name" value="Galactose_mutarotase-like"/>
</dbReference>
<dbReference type="PIRSF" id="PIRSF005096">
    <property type="entry name" value="GALM"/>
    <property type="match status" value="1"/>
</dbReference>
<dbReference type="InterPro" id="IPR011013">
    <property type="entry name" value="Gal_mutarotase_sf_dom"/>
</dbReference>
<organism evidence="9 10">
    <name type="scientific">Parvularcula marina</name>
    <dbReference type="NCBI Taxonomy" id="2292771"/>
    <lineage>
        <taxon>Bacteria</taxon>
        <taxon>Pseudomonadati</taxon>
        <taxon>Pseudomonadota</taxon>
        <taxon>Alphaproteobacteria</taxon>
        <taxon>Parvularculales</taxon>
        <taxon>Parvularculaceae</taxon>
        <taxon>Parvularcula</taxon>
    </lineage>
</organism>
<evidence type="ECO:0000256" key="7">
    <source>
        <dbReference type="PIRSR" id="PIRSR005096-2"/>
    </source>
</evidence>
<evidence type="ECO:0000256" key="6">
    <source>
        <dbReference type="PIRSR" id="PIRSR005096-1"/>
    </source>
</evidence>
<gene>
    <name evidence="9" type="ORF">DX908_02875</name>
</gene>
<protein>
    <recommendedName>
        <fullName evidence="5">Aldose 1-epimerase</fullName>
        <ecNumber evidence="5">5.1.3.3</ecNumber>
    </recommendedName>
</protein>
<dbReference type="GO" id="GO:0004034">
    <property type="term" value="F:aldose 1-epimerase activity"/>
    <property type="evidence" value="ECO:0007669"/>
    <property type="project" value="UniProtKB-EC"/>
</dbReference>
<feature type="binding site" evidence="7">
    <location>
        <position position="245"/>
    </location>
    <ligand>
        <name>beta-D-galactose</name>
        <dbReference type="ChEBI" id="CHEBI:27667"/>
    </ligand>
</feature>
<dbReference type="GO" id="GO:0006006">
    <property type="term" value="P:glucose metabolic process"/>
    <property type="evidence" value="ECO:0007669"/>
    <property type="project" value="TreeGrafter"/>
</dbReference>
<proteinExistence type="inferred from homology"/>
<comment type="pathway">
    <text evidence="1 5">Carbohydrate metabolism; hexose metabolism.</text>
</comment>
<evidence type="ECO:0000256" key="3">
    <source>
        <dbReference type="ARBA" id="ARBA00023235"/>
    </source>
</evidence>
<accession>A0A371RFU0</accession>
<dbReference type="RefSeq" id="WP_116390946.1">
    <property type="nucleotide sequence ID" value="NZ_QUQO01000001.1"/>
</dbReference>
<feature type="binding site" evidence="8">
    <location>
        <begin position="84"/>
        <end position="85"/>
    </location>
    <ligand>
        <name>beta-D-galactose</name>
        <dbReference type="ChEBI" id="CHEBI:27667"/>
    </ligand>
</feature>
<dbReference type="InterPro" id="IPR014718">
    <property type="entry name" value="GH-type_carb-bd"/>
</dbReference>
<keyword evidence="10" id="KW-1185">Reference proteome</keyword>
<name>A0A371RFU0_9PROT</name>
<dbReference type="InParanoid" id="A0A371RFU0"/>
<dbReference type="Pfam" id="PF01263">
    <property type="entry name" value="Aldose_epim"/>
    <property type="match status" value="1"/>
</dbReference>
<dbReference type="AlphaFoldDB" id="A0A371RFU0"/>
<dbReference type="PANTHER" id="PTHR10091">
    <property type="entry name" value="ALDOSE-1-EPIMERASE"/>
    <property type="match status" value="1"/>
</dbReference>
<dbReference type="Gene3D" id="2.70.98.10">
    <property type="match status" value="1"/>
</dbReference>
<sequence length="338" mass="36615">MHEPSIQEKREGEAFGRLKDGRPARLYTLTSDALSLSITDYGARMVSLSAKDAPGHSIILGYDNVAAYEADPAFLGACCGRYANRIYGARYEIDGVAYNLPANDAPHTLHGGPKGFFARLWEMVAVSDDSLTLRLISPDGDQGFGGQLEVEAQFVLSGDGLTVTYVASTTKPTPISLTHHPYFNLRGAGDIHDHVLHVPATGIMNGFQDAARPHDIHDLEGHPELDFRAPIRIGDKLSALPVGIDHTYAVEKDAVFTLSHPEVARSLTVSADMPSVQVYAGANLKGGRNRPGGLPYKPFEGLCLEPQAFPDAPNAPSLPPAILRPGETYQRQILYTYR</sequence>
<feature type="active site" description="Proton acceptor" evidence="6">
    <location>
        <position position="305"/>
    </location>
</feature>
<comment type="catalytic activity">
    <reaction evidence="5">
        <text>alpha-D-glucose = beta-D-glucose</text>
        <dbReference type="Rhea" id="RHEA:10264"/>
        <dbReference type="ChEBI" id="CHEBI:15903"/>
        <dbReference type="ChEBI" id="CHEBI:17925"/>
        <dbReference type="EC" id="5.1.3.3"/>
    </reaction>
</comment>
<dbReference type="GO" id="GO:0030246">
    <property type="term" value="F:carbohydrate binding"/>
    <property type="evidence" value="ECO:0007669"/>
    <property type="project" value="InterPro"/>
</dbReference>
<comment type="similarity">
    <text evidence="2 5">Belongs to the aldose epimerase family.</text>
</comment>
<dbReference type="SUPFAM" id="SSF74650">
    <property type="entry name" value="Galactose mutarotase-like"/>
    <property type="match status" value="1"/>
</dbReference>
<evidence type="ECO:0000313" key="9">
    <source>
        <dbReference type="EMBL" id="RFB04317.1"/>
    </source>
</evidence>
<evidence type="ECO:0000256" key="1">
    <source>
        <dbReference type="ARBA" id="ARBA00005028"/>
    </source>
</evidence>
<dbReference type="UniPathway" id="UPA00242"/>
<dbReference type="CDD" id="cd09019">
    <property type="entry name" value="galactose_mutarotase_like"/>
    <property type="match status" value="1"/>
</dbReference>
<evidence type="ECO:0000256" key="4">
    <source>
        <dbReference type="ARBA" id="ARBA00023277"/>
    </source>
</evidence>
<feature type="active site" description="Proton donor" evidence="6">
    <location>
        <position position="180"/>
    </location>
</feature>
<evidence type="ECO:0000256" key="2">
    <source>
        <dbReference type="ARBA" id="ARBA00006206"/>
    </source>
</evidence>
<dbReference type="FunCoup" id="A0A371RFU0">
    <property type="interactions" value="315"/>
</dbReference>
<dbReference type="PANTHER" id="PTHR10091:SF0">
    <property type="entry name" value="GALACTOSE MUTAROTASE"/>
    <property type="match status" value="1"/>
</dbReference>
<dbReference type="EMBL" id="QUQO01000001">
    <property type="protein sequence ID" value="RFB04317.1"/>
    <property type="molecule type" value="Genomic_DNA"/>
</dbReference>
<evidence type="ECO:0000256" key="5">
    <source>
        <dbReference type="PIRNR" id="PIRNR005096"/>
    </source>
</evidence>
<comment type="caution">
    <text evidence="9">The sequence shown here is derived from an EMBL/GenBank/DDBJ whole genome shotgun (WGS) entry which is preliminary data.</text>
</comment>
<keyword evidence="4 5" id="KW-0119">Carbohydrate metabolism</keyword>
<dbReference type="Proteomes" id="UP000264589">
    <property type="component" value="Unassembled WGS sequence"/>
</dbReference>
<evidence type="ECO:0000313" key="10">
    <source>
        <dbReference type="Proteomes" id="UP000264589"/>
    </source>
</evidence>
<dbReference type="InterPro" id="IPR008183">
    <property type="entry name" value="Aldose_1/G6P_1-epimerase"/>
</dbReference>
<dbReference type="GO" id="GO:0033499">
    <property type="term" value="P:galactose catabolic process via UDP-galactose, Leloir pathway"/>
    <property type="evidence" value="ECO:0007669"/>
    <property type="project" value="TreeGrafter"/>
</dbReference>
<dbReference type="InterPro" id="IPR015443">
    <property type="entry name" value="Aldose_1-epimerase"/>
</dbReference>
<dbReference type="EC" id="5.1.3.3" evidence="5"/>
<dbReference type="OrthoDB" id="9779408at2"/>
<keyword evidence="3 5" id="KW-0413">Isomerase</keyword>
<evidence type="ECO:0000256" key="8">
    <source>
        <dbReference type="PIRSR" id="PIRSR005096-3"/>
    </source>
</evidence>